<gene>
    <name evidence="1" type="ORF">Ddye_027340</name>
</gene>
<dbReference type="PANTHER" id="PTHR48435">
    <property type="entry name" value="POLYPROTEIN"/>
    <property type="match status" value="1"/>
</dbReference>
<accession>A0AAD9TNX0</accession>
<dbReference type="PANTHER" id="PTHR48435:SF1">
    <property type="entry name" value="POLYPROTEIN"/>
    <property type="match status" value="1"/>
</dbReference>
<comment type="caution">
    <text evidence="1">The sequence shown here is derived from an EMBL/GenBank/DDBJ whole genome shotgun (WGS) entry which is preliminary data.</text>
</comment>
<proteinExistence type="predicted"/>
<reference evidence="1" key="1">
    <citation type="journal article" date="2023" name="Plant J.">
        <title>Genome sequences and population genomics provide insights into the demographic history, inbreeding, and mutation load of two 'living fossil' tree species of Dipteronia.</title>
        <authorList>
            <person name="Feng Y."/>
            <person name="Comes H.P."/>
            <person name="Chen J."/>
            <person name="Zhu S."/>
            <person name="Lu R."/>
            <person name="Zhang X."/>
            <person name="Li P."/>
            <person name="Qiu J."/>
            <person name="Olsen K.M."/>
            <person name="Qiu Y."/>
        </authorList>
    </citation>
    <scope>NUCLEOTIDE SEQUENCE</scope>
    <source>
        <strain evidence="1">KIB01</strain>
    </source>
</reference>
<protein>
    <submittedName>
        <fullName evidence="1">Uncharacterized protein</fullName>
    </submittedName>
</protein>
<organism evidence="1 2">
    <name type="scientific">Dipteronia dyeriana</name>
    <dbReference type="NCBI Taxonomy" id="168575"/>
    <lineage>
        <taxon>Eukaryota</taxon>
        <taxon>Viridiplantae</taxon>
        <taxon>Streptophyta</taxon>
        <taxon>Embryophyta</taxon>
        <taxon>Tracheophyta</taxon>
        <taxon>Spermatophyta</taxon>
        <taxon>Magnoliopsida</taxon>
        <taxon>eudicotyledons</taxon>
        <taxon>Gunneridae</taxon>
        <taxon>Pentapetalae</taxon>
        <taxon>rosids</taxon>
        <taxon>malvids</taxon>
        <taxon>Sapindales</taxon>
        <taxon>Sapindaceae</taxon>
        <taxon>Hippocastanoideae</taxon>
        <taxon>Acereae</taxon>
        <taxon>Dipteronia</taxon>
    </lineage>
</organism>
<dbReference type="InterPro" id="IPR053098">
    <property type="entry name" value="Petuviruses_polyprotein"/>
</dbReference>
<sequence length="159" mass="18659">MRLARRWVRTRRTQSNKMQILVKYTYIPESSQTDETYLPLLSPYTIFKRNRSLAKKINFLVQHRSPPVKEYIQSTALDNYLVLTTAVEQSTYATKLIHMATLHHQIAYRLQDHALDLPVPGHTGDTIFITTEREDEIPTIIQIPKQLPREKLKEVMQVE</sequence>
<dbReference type="Proteomes" id="UP001280121">
    <property type="component" value="Unassembled WGS sequence"/>
</dbReference>
<keyword evidence="2" id="KW-1185">Reference proteome</keyword>
<dbReference type="EMBL" id="JANJYI010000008">
    <property type="protein sequence ID" value="KAK2639545.1"/>
    <property type="molecule type" value="Genomic_DNA"/>
</dbReference>
<name>A0AAD9TNX0_9ROSI</name>
<dbReference type="AlphaFoldDB" id="A0AAD9TNX0"/>
<evidence type="ECO:0000313" key="1">
    <source>
        <dbReference type="EMBL" id="KAK2639545.1"/>
    </source>
</evidence>
<evidence type="ECO:0000313" key="2">
    <source>
        <dbReference type="Proteomes" id="UP001280121"/>
    </source>
</evidence>